<dbReference type="EC" id="2.7.7.6" evidence="2 11"/>
<dbReference type="PANTHER" id="PTHR34476">
    <property type="entry name" value="DNA-DIRECTED RNA POLYMERASE SUBUNIT OMEGA"/>
    <property type="match status" value="1"/>
</dbReference>
<sequence>METKRYEESGRPPIEEALKKVSTKYELVHAAAQRVKQLLKEQGEFIVIEGKKGELKKLTFKAIEDIANDRVKVISLKKLFGA</sequence>
<evidence type="ECO:0000256" key="2">
    <source>
        <dbReference type="ARBA" id="ARBA00012418"/>
    </source>
</evidence>
<evidence type="ECO:0000256" key="6">
    <source>
        <dbReference type="ARBA" id="ARBA00022695"/>
    </source>
</evidence>
<keyword evidence="6 11" id="KW-0548">Nucleotidyltransferase</keyword>
<comment type="catalytic activity">
    <reaction evidence="10 11">
        <text>RNA(n) + a ribonucleoside 5'-triphosphate = RNA(n+1) + diphosphate</text>
        <dbReference type="Rhea" id="RHEA:21248"/>
        <dbReference type="Rhea" id="RHEA-COMP:14527"/>
        <dbReference type="Rhea" id="RHEA-COMP:17342"/>
        <dbReference type="ChEBI" id="CHEBI:33019"/>
        <dbReference type="ChEBI" id="CHEBI:61557"/>
        <dbReference type="ChEBI" id="CHEBI:140395"/>
        <dbReference type="EC" id="2.7.7.6"/>
    </reaction>
</comment>
<comment type="subunit">
    <text evidence="11">The RNAP catalytic core consists of 2 alpha, 1 beta, 1 beta' and 1 omega subunit. When a sigma factor is associated with the core the holoenzyme is formed, which can initiate transcription.</text>
</comment>
<evidence type="ECO:0000256" key="5">
    <source>
        <dbReference type="ARBA" id="ARBA00022679"/>
    </source>
</evidence>
<evidence type="ECO:0000256" key="3">
    <source>
        <dbReference type="ARBA" id="ARBA00013725"/>
    </source>
</evidence>
<comment type="function">
    <text evidence="11">Promotes RNA polymerase assembly. Latches the N- and C-terminal regions of the beta' subunit thereby facilitating its interaction with the beta and alpha subunits.</text>
</comment>
<keyword evidence="7 11" id="KW-0804">Transcription</keyword>
<protein>
    <recommendedName>
        <fullName evidence="3 11">DNA-directed RNA polymerase subunit omega</fullName>
        <shortName evidence="11">RNAP omega subunit</shortName>
        <ecNumber evidence="2 11">2.7.7.6</ecNumber>
    </recommendedName>
    <alternativeName>
        <fullName evidence="9 11">RNA polymerase omega subunit</fullName>
    </alternativeName>
    <alternativeName>
        <fullName evidence="8 11">Transcriptase subunit omega</fullName>
    </alternativeName>
</protein>
<evidence type="ECO:0000256" key="9">
    <source>
        <dbReference type="ARBA" id="ARBA00030998"/>
    </source>
</evidence>
<name>A0A9D0YNK2_AQUAO</name>
<dbReference type="InterPro" id="IPR003716">
    <property type="entry name" value="DNA-dir_RNA_pol_omega"/>
</dbReference>
<dbReference type="SMART" id="SM01409">
    <property type="entry name" value="RNA_pol_Rpb6"/>
    <property type="match status" value="1"/>
</dbReference>
<keyword evidence="5 11" id="KW-0808">Transferase</keyword>
<dbReference type="NCBIfam" id="TIGR00690">
    <property type="entry name" value="rpoZ"/>
    <property type="match status" value="1"/>
</dbReference>
<keyword evidence="4 11" id="KW-0240">DNA-directed RNA polymerase</keyword>
<evidence type="ECO:0000256" key="7">
    <source>
        <dbReference type="ARBA" id="ARBA00023163"/>
    </source>
</evidence>
<dbReference type="InterPro" id="IPR036161">
    <property type="entry name" value="RPB6/omega-like_sf"/>
</dbReference>
<proteinExistence type="inferred from homology"/>
<dbReference type="AlphaFoldDB" id="A0A9D0YNK2"/>
<evidence type="ECO:0000256" key="4">
    <source>
        <dbReference type="ARBA" id="ARBA00022478"/>
    </source>
</evidence>
<dbReference type="Pfam" id="PF01192">
    <property type="entry name" value="RNA_pol_Rpb6"/>
    <property type="match status" value="1"/>
</dbReference>
<dbReference type="HAMAP" id="MF_00366">
    <property type="entry name" value="RNApol_bact_RpoZ"/>
    <property type="match status" value="1"/>
</dbReference>
<organism evidence="12 13">
    <name type="scientific">Aquifex aeolicus</name>
    <dbReference type="NCBI Taxonomy" id="63363"/>
    <lineage>
        <taxon>Bacteria</taxon>
        <taxon>Pseudomonadati</taxon>
        <taxon>Aquificota</taxon>
        <taxon>Aquificia</taxon>
        <taxon>Aquificales</taxon>
        <taxon>Aquificaceae</taxon>
        <taxon>Aquifex</taxon>
    </lineage>
</organism>
<dbReference type="SUPFAM" id="SSF63562">
    <property type="entry name" value="RPB6/omega subunit-like"/>
    <property type="match status" value="1"/>
</dbReference>
<dbReference type="InterPro" id="IPR006110">
    <property type="entry name" value="Pol_omega/Rpo6/RPB6"/>
</dbReference>
<comment type="similarity">
    <text evidence="1 11">Belongs to the RNA polymerase subunit omega family.</text>
</comment>
<dbReference type="GO" id="GO:0000428">
    <property type="term" value="C:DNA-directed RNA polymerase complex"/>
    <property type="evidence" value="ECO:0007669"/>
    <property type="project" value="UniProtKB-KW"/>
</dbReference>
<dbReference type="Proteomes" id="UP000606463">
    <property type="component" value="Unassembled WGS sequence"/>
</dbReference>
<evidence type="ECO:0000256" key="1">
    <source>
        <dbReference type="ARBA" id="ARBA00006711"/>
    </source>
</evidence>
<dbReference type="Gene3D" id="3.90.940.10">
    <property type="match status" value="1"/>
</dbReference>
<evidence type="ECO:0000256" key="10">
    <source>
        <dbReference type="ARBA" id="ARBA00048552"/>
    </source>
</evidence>
<evidence type="ECO:0000313" key="12">
    <source>
        <dbReference type="EMBL" id="HIP98028.1"/>
    </source>
</evidence>
<gene>
    <name evidence="11 12" type="primary">rpoZ</name>
    <name evidence="12" type="ORF">EYH37_01480</name>
</gene>
<dbReference type="PANTHER" id="PTHR34476:SF1">
    <property type="entry name" value="DNA-DIRECTED RNA POLYMERASE SUBUNIT OMEGA"/>
    <property type="match status" value="1"/>
</dbReference>
<dbReference type="GO" id="GO:0003899">
    <property type="term" value="F:DNA-directed RNA polymerase activity"/>
    <property type="evidence" value="ECO:0007669"/>
    <property type="project" value="UniProtKB-UniRule"/>
</dbReference>
<dbReference type="EMBL" id="DQVE01000014">
    <property type="protein sequence ID" value="HIP98028.1"/>
    <property type="molecule type" value="Genomic_DNA"/>
</dbReference>
<dbReference type="GO" id="GO:0003677">
    <property type="term" value="F:DNA binding"/>
    <property type="evidence" value="ECO:0007669"/>
    <property type="project" value="UniProtKB-UniRule"/>
</dbReference>
<evidence type="ECO:0000313" key="13">
    <source>
        <dbReference type="Proteomes" id="UP000606463"/>
    </source>
</evidence>
<evidence type="ECO:0000256" key="11">
    <source>
        <dbReference type="HAMAP-Rule" id="MF_00366"/>
    </source>
</evidence>
<evidence type="ECO:0000256" key="8">
    <source>
        <dbReference type="ARBA" id="ARBA00029924"/>
    </source>
</evidence>
<accession>A0A9D0YNK2</accession>
<dbReference type="GO" id="GO:0006351">
    <property type="term" value="P:DNA-templated transcription"/>
    <property type="evidence" value="ECO:0007669"/>
    <property type="project" value="UniProtKB-UniRule"/>
</dbReference>
<reference evidence="12" key="1">
    <citation type="journal article" date="2020" name="ISME J.">
        <title>Gammaproteobacteria mediating utilization of methyl-, sulfur- and petroleum organic compounds in deep ocean hydrothermal plumes.</title>
        <authorList>
            <person name="Zhou Z."/>
            <person name="Liu Y."/>
            <person name="Pan J."/>
            <person name="Cron B.R."/>
            <person name="Toner B.M."/>
            <person name="Anantharaman K."/>
            <person name="Breier J.A."/>
            <person name="Dick G.J."/>
            <person name="Li M."/>
        </authorList>
    </citation>
    <scope>NUCLEOTIDE SEQUENCE</scope>
    <source>
        <strain evidence="12">SZUA-1501</strain>
    </source>
</reference>
<comment type="caution">
    <text evidence="12">The sequence shown here is derived from an EMBL/GenBank/DDBJ whole genome shotgun (WGS) entry which is preliminary data.</text>
</comment>